<evidence type="ECO:0000313" key="4">
    <source>
        <dbReference type="Proteomes" id="UP000249720"/>
    </source>
</evidence>
<gene>
    <name evidence="3" type="ORF">LX80_00906</name>
</gene>
<proteinExistence type="predicted"/>
<evidence type="ECO:0000313" key="3">
    <source>
        <dbReference type="EMBL" id="PZX64706.1"/>
    </source>
</evidence>
<dbReference type="Proteomes" id="UP000249720">
    <property type="component" value="Unassembled WGS sequence"/>
</dbReference>
<protein>
    <submittedName>
        <fullName evidence="3">Polysaccharide export outer membrane protein</fullName>
    </submittedName>
</protein>
<dbReference type="AlphaFoldDB" id="A0A2W7S152"/>
<comment type="caution">
    <text evidence="3">The sequence shown here is derived from an EMBL/GenBank/DDBJ whole genome shotgun (WGS) entry which is preliminary data.</text>
</comment>
<dbReference type="Pfam" id="PF02563">
    <property type="entry name" value="Poly_export"/>
    <property type="match status" value="1"/>
</dbReference>
<dbReference type="InterPro" id="IPR049712">
    <property type="entry name" value="Poly_export"/>
</dbReference>
<feature type="domain" description="Polysaccharide export protein N-terminal" evidence="2">
    <location>
        <begin position="45"/>
        <end position="141"/>
    </location>
</feature>
<dbReference type="Gene3D" id="3.10.560.10">
    <property type="entry name" value="Outer membrane lipoprotein wza domain like"/>
    <property type="match status" value="1"/>
</dbReference>
<reference evidence="3 4" key="1">
    <citation type="submission" date="2018-06" db="EMBL/GenBank/DDBJ databases">
        <title>Genomic Encyclopedia of Archaeal and Bacterial Type Strains, Phase II (KMG-II): from individual species to whole genera.</title>
        <authorList>
            <person name="Goeker M."/>
        </authorList>
    </citation>
    <scope>NUCLEOTIDE SEQUENCE [LARGE SCALE GENOMIC DNA]</scope>
    <source>
        <strain evidence="3 4">DSM 23241</strain>
    </source>
</reference>
<sequence>MKTQLKQFTFFCLVILTVTSCVSTKRSTYFYDAGQVQFKVPDDVKEVPIQKGDILYINISSLNAEASAIFNSTNNINASTTSSTGTSANIGGYLVNNEGYIQLPVLGYIKAAGLSKKELKSYITNQILEKKLLLDPIVTIRQMNYEVTVLGEVGRPTVITVPSEKISMVKALGLAGDITIYGRKDNVLLIREHDGERKVTRIDLNSPSFFTSPYYYLEPNDVIYVEANKNKVASVNRTQLLLPAVLSGLSVVAIVLDRIIK</sequence>
<keyword evidence="1" id="KW-0732">Signal</keyword>
<dbReference type="GO" id="GO:0015159">
    <property type="term" value="F:polysaccharide transmembrane transporter activity"/>
    <property type="evidence" value="ECO:0007669"/>
    <property type="project" value="InterPro"/>
</dbReference>
<dbReference type="EMBL" id="QKZV01000002">
    <property type="protein sequence ID" value="PZX64706.1"/>
    <property type="molecule type" value="Genomic_DNA"/>
</dbReference>
<dbReference type="RefSeq" id="WP_111293858.1">
    <property type="nucleotide sequence ID" value="NZ_QKZV01000002.1"/>
</dbReference>
<dbReference type="OrthoDB" id="662756at2"/>
<evidence type="ECO:0000259" key="2">
    <source>
        <dbReference type="Pfam" id="PF02563"/>
    </source>
</evidence>
<organism evidence="3 4">
    <name type="scientific">Hydrotalea sandarakina</name>
    <dbReference type="NCBI Taxonomy" id="1004304"/>
    <lineage>
        <taxon>Bacteria</taxon>
        <taxon>Pseudomonadati</taxon>
        <taxon>Bacteroidota</taxon>
        <taxon>Chitinophagia</taxon>
        <taxon>Chitinophagales</taxon>
        <taxon>Chitinophagaceae</taxon>
        <taxon>Hydrotalea</taxon>
    </lineage>
</organism>
<dbReference type="PANTHER" id="PTHR33619">
    <property type="entry name" value="POLYSACCHARIDE EXPORT PROTEIN GFCE-RELATED"/>
    <property type="match status" value="1"/>
</dbReference>
<keyword evidence="4" id="KW-1185">Reference proteome</keyword>
<accession>A0A2W7S152</accession>
<dbReference type="InterPro" id="IPR003715">
    <property type="entry name" value="Poly_export_N"/>
</dbReference>
<dbReference type="PROSITE" id="PS51257">
    <property type="entry name" value="PROKAR_LIPOPROTEIN"/>
    <property type="match status" value="1"/>
</dbReference>
<dbReference type="PANTHER" id="PTHR33619:SF3">
    <property type="entry name" value="POLYSACCHARIDE EXPORT PROTEIN GFCE-RELATED"/>
    <property type="match status" value="1"/>
</dbReference>
<name>A0A2W7S152_9BACT</name>
<evidence type="ECO:0000256" key="1">
    <source>
        <dbReference type="ARBA" id="ARBA00022729"/>
    </source>
</evidence>